<dbReference type="InterPro" id="IPR001296">
    <property type="entry name" value="Glyco_trans_1"/>
</dbReference>
<dbReference type="SUPFAM" id="SSF58100">
    <property type="entry name" value="Bacterial hemolysins"/>
    <property type="match status" value="1"/>
</dbReference>
<dbReference type="Gene3D" id="3.90.550.10">
    <property type="entry name" value="Spore Coat Polysaccharide Biosynthesis Protein SpsA, Chain A"/>
    <property type="match status" value="1"/>
</dbReference>
<organism evidence="8">
    <name type="scientific">Archaeoglobus fulgidus</name>
    <dbReference type="NCBI Taxonomy" id="2234"/>
    <lineage>
        <taxon>Archaea</taxon>
        <taxon>Methanobacteriati</taxon>
        <taxon>Methanobacteriota</taxon>
        <taxon>Archaeoglobi</taxon>
        <taxon>Archaeoglobales</taxon>
        <taxon>Archaeoglobaceae</taxon>
        <taxon>Archaeoglobus</taxon>
    </lineage>
</organism>
<dbReference type="Gene3D" id="3.40.50.150">
    <property type="entry name" value="Vaccinia Virus protein VP39"/>
    <property type="match status" value="1"/>
</dbReference>
<dbReference type="Pfam" id="PF13847">
    <property type="entry name" value="Methyltransf_31"/>
    <property type="match status" value="1"/>
</dbReference>
<dbReference type="Pfam" id="PF00534">
    <property type="entry name" value="Glycos_transf_1"/>
    <property type="match status" value="1"/>
</dbReference>
<comment type="similarity">
    <text evidence="1">Belongs to the glycosyltransferase 2 family.</text>
</comment>
<keyword evidence="3 8" id="KW-0808">Transferase</keyword>
<dbReference type="Gene3D" id="1.10.287.1490">
    <property type="match status" value="1"/>
</dbReference>
<keyword evidence="4" id="KW-0175">Coiled coil</keyword>
<evidence type="ECO:0000259" key="5">
    <source>
        <dbReference type="Pfam" id="PF00534"/>
    </source>
</evidence>
<name>A0A7C3MAZ8_ARCFL</name>
<feature type="domain" description="Methyltransferase" evidence="7">
    <location>
        <begin position="40"/>
        <end position="154"/>
    </location>
</feature>
<gene>
    <name evidence="8" type="ORF">ENW66_07530</name>
</gene>
<feature type="coiled-coil region" evidence="4">
    <location>
        <begin position="268"/>
        <end position="379"/>
    </location>
</feature>
<protein>
    <submittedName>
        <fullName evidence="8">Glycosyltransferase</fullName>
    </submittedName>
</protein>
<evidence type="ECO:0000256" key="4">
    <source>
        <dbReference type="SAM" id="Coils"/>
    </source>
</evidence>
<dbReference type="InterPro" id="IPR029063">
    <property type="entry name" value="SAM-dependent_MTases_sf"/>
</dbReference>
<evidence type="ECO:0000259" key="6">
    <source>
        <dbReference type="Pfam" id="PF00535"/>
    </source>
</evidence>
<keyword evidence="2" id="KW-0328">Glycosyltransferase</keyword>
<dbReference type="InterPro" id="IPR001173">
    <property type="entry name" value="Glyco_trans_2-like"/>
</dbReference>
<evidence type="ECO:0000256" key="3">
    <source>
        <dbReference type="ARBA" id="ARBA00022679"/>
    </source>
</evidence>
<dbReference type="InterPro" id="IPR029044">
    <property type="entry name" value="Nucleotide-diphossugar_trans"/>
</dbReference>
<accession>A0A7C3MAZ8</accession>
<comment type="caution">
    <text evidence="8">The sequence shown here is derived from an EMBL/GenBank/DDBJ whole genome shotgun (WGS) entry which is preliminary data.</text>
</comment>
<dbReference type="InterPro" id="IPR025714">
    <property type="entry name" value="Methyltranfer_dom"/>
</dbReference>
<dbReference type="Gene3D" id="3.40.50.2000">
    <property type="entry name" value="Glycogen Phosphorylase B"/>
    <property type="match status" value="1"/>
</dbReference>
<sequence>MLMLQWTGERYIPDVSPEEIGAEIHYEHLHRYLFTTQFVKNKVVLDLGCGEGYGSYIISKVAKRVLGIDIDEKSIKHASSKYIRENLEFLQGSATEIPIDGEEIFDVVVCFEVLEHISEHEKMLEEVKRVLKKEGIFIVSTPNKKAYSDDPNYRNPFHVKELYFDEFKLLLRKYFKHIYFFGQRIYPSSQIWSLTQKSDKSSEFVIEQGEKGFVQTEYERKEPMYFIAIASDQPLDFSQIDSRSFLTDISQTLIKNFQRYTSSLEGELGRVRSELNNLSLIAEQKEEKVRELKERLEKLEVEIRQRDDKISELENSLNSKVEEIESLKQKIESLRSTLNEKNQEIEKLVNELERLKKDLDGKEEQIRKLTEDSIRLSLELESIKSSVTWRAVMKWHSLVERIAPLGTRRRRWYDLGIRGLRILASYGLRHFLAEYRHFRKTKSKQLKDSSRIHYFERILAGEHRSWKLREEVKQKLKKTAVILPVYNQPDIVENCLRSLVKNTSGEVEIIAIDDSSPDRRVKEVLLKYSSRIKIFRNHENTGFVRTVNKGFELTKDKEIVIILNQDTEVPPLWVERLITPIVEDPRIASVTPMSNAATIMSFPEFCKDNEQFLGLNTEFIDGFFLKYGDSEPVEVPTAVGFCMAINRSVLDEVGYFDAETFGRGYGEENDWCMRAKKRGYKNAGITYLYVFHNHGSSFGPEKERLLRENLKRLRLKHPEYFAAVEDFIKRDPFKEIRDTVKLLIEANVGKRNVLVVTNSLGGGSEVYINYLKRALGNKLNFIDLRYDFRSCCWFLNSIKLTRGIEENATFKRLLEILNVDTVFVNQIVSHPDPLNIIKLIEISNKPYVFAFHDYFAICPNWNLVSPSGWFCGLNNTSEFCRMCLSSNNYSDHKIFYSESFDLNIWRESWREFLEKAKSVLFFSEASRKIVEKVYKLENGIVIEHYVEPLSKASVRNDGILTVGVLGAIGFPKGWHVVKKLAGELKNHPIRFVVIGVTAEIHERYEKDNLIITGRFRREELPKIVEEYNVDVVLIPSVWPETYSYTTTEAIMMGLPVIVFNMGAQAERVKRLNAGFAVNDYDELKQLIANINSEIVVRKGESNEITLKEWGEKYESSVFSTS</sequence>
<feature type="domain" description="Glycosyl transferase family 1" evidence="5">
    <location>
        <begin position="953"/>
        <end position="1088"/>
    </location>
</feature>
<evidence type="ECO:0000256" key="2">
    <source>
        <dbReference type="ARBA" id="ARBA00022676"/>
    </source>
</evidence>
<dbReference type="AlphaFoldDB" id="A0A7C3MAZ8"/>
<dbReference type="SUPFAM" id="SSF53756">
    <property type="entry name" value="UDP-Glycosyltransferase/glycogen phosphorylase"/>
    <property type="match status" value="1"/>
</dbReference>
<dbReference type="SUPFAM" id="SSF53335">
    <property type="entry name" value="S-adenosyl-L-methionine-dependent methyltransferases"/>
    <property type="match status" value="1"/>
</dbReference>
<evidence type="ECO:0000256" key="1">
    <source>
        <dbReference type="ARBA" id="ARBA00006739"/>
    </source>
</evidence>
<feature type="domain" description="Glycosyltransferase 2-like" evidence="6">
    <location>
        <begin position="481"/>
        <end position="653"/>
    </location>
</feature>
<reference evidence="8" key="1">
    <citation type="journal article" date="2020" name="mSystems">
        <title>Genome- and Community-Level Interaction Insights into Carbon Utilization and Element Cycling Functions of Hydrothermarchaeota in Hydrothermal Sediment.</title>
        <authorList>
            <person name="Zhou Z."/>
            <person name="Liu Y."/>
            <person name="Xu W."/>
            <person name="Pan J."/>
            <person name="Luo Z.H."/>
            <person name="Li M."/>
        </authorList>
    </citation>
    <scope>NUCLEOTIDE SEQUENCE [LARGE SCALE GENOMIC DNA]</scope>
    <source>
        <strain evidence="8">SpSt-87</strain>
    </source>
</reference>
<dbReference type="SUPFAM" id="SSF53448">
    <property type="entry name" value="Nucleotide-diphospho-sugar transferases"/>
    <property type="match status" value="1"/>
</dbReference>
<dbReference type="PANTHER" id="PTHR43179:SF12">
    <property type="entry name" value="GALACTOFURANOSYLTRANSFERASE GLFT2"/>
    <property type="match status" value="1"/>
</dbReference>
<proteinExistence type="inferred from homology"/>
<evidence type="ECO:0000313" key="8">
    <source>
        <dbReference type="EMBL" id="HFW32778.1"/>
    </source>
</evidence>
<dbReference type="Pfam" id="PF00535">
    <property type="entry name" value="Glycos_transf_2"/>
    <property type="match status" value="1"/>
</dbReference>
<dbReference type="CDD" id="cd02440">
    <property type="entry name" value="AdoMet_MTases"/>
    <property type="match status" value="1"/>
</dbReference>
<dbReference type="GO" id="GO:0016757">
    <property type="term" value="F:glycosyltransferase activity"/>
    <property type="evidence" value="ECO:0007669"/>
    <property type="project" value="UniProtKB-KW"/>
</dbReference>
<dbReference type="PANTHER" id="PTHR43179">
    <property type="entry name" value="RHAMNOSYLTRANSFERASE WBBL"/>
    <property type="match status" value="1"/>
</dbReference>
<evidence type="ECO:0000259" key="7">
    <source>
        <dbReference type="Pfam" id="PF13847"/>
    </source>
</evidence>
<dbReference type="EMBL" id="DTLB01000045">
    <property type="protein sequence ID" value="HFW32778.1"/>
    <property type="molecule type" value="Genomic_DNA"/>
</dbReference>